<protein>
    <recommendedName>
        <fullName evidence="11">Cellulose synthase-like protein G3</fullName>
    </recommendedName>
</protein>
<keyword evidence="3" id="KW-0808">Transferase</keyword>
<feature type="transmembrane region" description="Helical" evidence="8">
    <location>
        <begin position="567"/>
        <end position="588"/>
    </location>
</feature>
<dbReference type="InterPro" id="IPR029044">
    <property type="entry name" value="Nucleotide-diphossugar_trans"/>
</dbReference>
<dbReference type="Pfam" id="PF03552">
    <property type="entry name" value="Cellulose_synt"/>
    <property type="match status" value="2"/>
</dbReference>
<evidence type="ECO:0000256" key="1">
    <source>
        <dbReference type="ARBA" id="ARBA00004127"/>
    </source>
</evidence>
<name>A0ABR2CFT2_9ROSI</name>
<keyword evidence="4 8" id="KW-0812">Transmembrane</keyword>
<feature type="transmembrane region" description="Helical" evidence="8">
    <location>
        <begin position="692"/>
        <end position="712"/>
    </location>
</feature>
<dbReference type="Proteomes" id="UP001472677">
    <property type="component" value="Unassembled WGS sequence"/>
</dbReference>
<dbReference type="InterPro" id="IPR005150">
    <property type="entry name" value="Cellulose_synth"/>
</dbReference>
<feature type="transmembrane region" description="Helical" evidence="8">
    <location>
        <begin position="528"/>
        <end position="547"/>
    </location>
</feature>
<evidence type="ECO:0008006" key="11">
    <source>
        <dbReference type="Google" id="ProtNLM"/>
    </source>
</evidence>
<evidence type="ECO:0000256" key="8">
    <source>
        <dbReference type="SAM" id="Phobius"/>
    </source>
</evidence>
<sequence>MEGRGVRGGFTTYAPPLHTSKPLRRTVFNRLFAVVYFSAVLALLYRHVRNLFLYPTTSFLSFSITLSLFISDLILAFMWATAQAYRVSPIRRREFPENLKRIIKDEDFPGIDVFICTADPYKEPPMNVVNTALSLMAYDYPADKISVYVSDDGGSALTLFAFMEAAKFASHWLPFCREHNIMERSPPAYFQANYPSSTPHSDKIKSMYEEMKMNVENVVDKGEIIDDYITDDQRRQAFNQWSKGFTRMDHPTVIQVILDRSKDRDISGQSLPNLIYVSRQKSKTSPHHFKAGALNVLLRVSAAMTNSPVILTQDCDMYSNDPGTPLRVLCYLSDPEIKSNLAFIQFPQRFHGLNEDDTYASEYKRLFQINPLGFDGLKGPNYVGSGCFFLRRAFFGGPSTPVQPEISELNPDHAVNRPIESQHILTLAHHVAGCNYENQTQWGSKIGFRYRSLVEDYYTGYRLQCEGWKSLFCDPERAAFLGDVPITLVDVLGQCKRWCIGLFEVTFSKYNTLIFGSQSMGVWASLAYSHYAFWPIWCIPVSFYCFLPQLALANQVSIFPKVLEPWFFVYVFLVLGAYGQDFLDFVLARGTARKWWNAQRLWMIRGLTCFLFGSVDYMLKSVGIATHGFSLTSKVLDDEQSKRYGQGIFEFGVPSPLFVPLTMAAIINMFSLVLGMAGFVRGNTEEGLGLQMILTGFIVLNCLPIYGAIALRKDAGKMPTIITIVSTFMSVLLYYISSLFF</sequence>
<feature type="transmembrane region" description="Helical" evidence="8">
    <location>
        <begin position="657"/>
        <end position="680"/>
    </location>
</feature>
<keyword evidence="7" id="KW-0961">Cell wall biogenesis/degradation</keyword>
<keyword evidence="10" id="KW-1185">Reference proteome</keyword>
<feature type="transmembrane region" description="Helical" evidence="8">
    <location>
        <begin position="600"/>
        <end position="619"/>
    </location>
</feature>
<evidence type="ECO:0000313" key="10">
    <source>
        <dbReference type="Proteomes" id="UP001472677"/>
    </source>
</evidence>
<proteinExistence type="predicted"/>
<accession>A0ABR2CFT2</accession>
<evidence type="ECO:0000256" key="2">
    <source>
        <dbReference type="ARBA" id="ARBA00022676"/>
    </source>
</evidence>
<keyword evidence="5 8" id="KW-1133">Transmembrane helix</keyword>
<dbReference type="EMBL" id="JBBPBM010000053">
    <property type="protein sequence ID" value="KAK8518391.1"/>
    <property type="molecule type" value="Genomic_DNA"/>
</dbReference>
<dbReference type="Gene3D" id="3.90.550.10">
    <property type="entry name" value="Spore Coat Polysaccharide Biosynthesis Protein SpsA, Chain A"/>
    <property type="match status" value="2"/>
</dbReference>
<reference evidence="9 10" key="1">
    <citation type="journal article" date="2024" name="G3 (Bethesda)">
        <title>Genome assembly of Hibiscus sabdariffa L. provides insights into metabolisms of medicinal natural products.</title>
        <authorList>
            <person name="Kim T."/>
        </authorList>
    </citation>
    <scope>NUCLEOTIDE SEQUENCE [LARGE SCALE GENOMIC DNA]</scope>
    <source>
        <strain evidence="9">TK-2024</strain>
        <tissue evidence="9">Old leaves</tissue>
    </source>
</reference>
<comment type="subcellular location">
    <subcellularLocation>
        <location evidence="1">Endomembrane system</location>
        <topology evidence="1">Multi-pass membrane protein</topology>
    </subcellularLocation>
</comment>
<evidence type="ECO:0000256" key="4">
    <source>
        <dbReference type="ARBA" id="ARBA00022692"/>
    </source>
</evidence>
<evidence type="ECO:0000256" key="7">
    <source>
        <dbReference type="ARBA" id="ARBA00023316"/>
    </source>
</evidence>
<evidence type="ECO:0000313" key="9">
    <source>
        <dbReference type="EMBL" id="KAK8518391.1"/>
    </source>
</evidence>
<evidence type="ECO:0000256" key="6">
    <source>
        <dbReference type="ARBA" id="ARBA00023136"/>
    </source>
</evidence>
<comment type="caution">
    <text evidence="9">The sequence shown here is derived from an EMBL/GenBank/DDBJ whole genome shotgun (WGS) entry which is preliminary data.</text>
</comment>
<feature type="transmembrane region" description="Helical" evidence="8">
    <location>
        <begin position="27"/>
        <end position="47"/>
    </location>
</feature>
<keyword evidence="6 8" id="KW-0472">Membrane</keyword>
<dbReference type="SUPFAM" id="SSF53448">
    <property type="entry name" value="Nucleotide-diphospho-sugar transferases"/>
    <property type="match status" value="1"/>
</dbReference>
<keyword evidence="2" id="KW-0328">Glycosyltransferase</keyword>
<dbReference type="PANTHER" id="PTHR13301">
    <property type="entry name" value="X-BOX TRANSCRIPTION FACTOR-RELATED"/>
    <property type="match status" value="1"/>
</dbReference>
<gene>
    <name evidence="9" type="ORF">V6N12_017540</name>
</gene>
<feature type="transmembrane region" description="Helical" evidence="8">
    <location>
        <begin position="718"/>
        <end position="736"/>
    </location>
</feature>
<evidence type="ECO:0000256" key="5">
    <source>
        <dbReference type="ARBA" id="ARBA00022989"/>
    </source>
</evidence>
<evidence type="ECO:0000256" key="3">
    <source>
        <dbReference type="ARBA" id="ARBA00022679"/>
    </source>
</evidence>
<feature type="transmembrane region" description="Helical" evidence="8">
    <location>
        <begin position="59"/>
        <end position="82"/>
    </location>
</feature>
<organism evidence="9 10">
    <name type="scientific">Hibiscus sabdariffa</name>
    <name type="common">roselle</name>
    <dbReference type="NCBI Taxonomy" id="183260"/>
    <lineage>
        <taxon>Eukaryota</taxon>
        <taxon>Viridiplantae</taxon>
        <taxon>Streptophyta</taxon>
        <taxon>Embryophyta</taxon>
        <taxon>Tracheophyta</taxon>
        <taxon>Spermatophyta</taxon>
        <taxon>Magnoliopsida</taxon>
        <taxon>eudicotyledons</taxon>
        <taxon>Gunneridae</taxon>
        <taxon>Pentapetalae</taxon>
        <taxon>rosids</taxon>
        <taxon>malvids</taxon>
        <taxon>Malvales</taxon>
        <taxon>Malvaceae</taxon>
        <taxon>Malvoideae</taxon>
        <taxon>Hibiscus</taxon>
    </lineage>
</organism>